<dbReference type="AlphaFoldDB" id="A0AAD0YIL3"/>
<gene>
    <name evidence="1" type="ORF">EG349_17225</name>
    <name evidence="2" type="ORF">EG353_15915</name>
</gene>
<organism evidence="1 3">
    <name type="scientific">Chryseobacterium shandongense</name>
    <dbReference type="NCBI Taxonomy" id="1493872"/>
    <lineage>
        <taxon>Bacteria</taxon>
        <taxon>Pseudomonadati</taxon>
        <taxon>Bacteroidota</taxon>
        <taxon>Flavobacteriia</taxon>
        <taxon>Flavobacteriales</taxon>
        <taxon>Weeksellaceae</taxon>
        <taxon>Chryseobacterium group</taxon>
        <taxon>Chryseobacterium</taxon>
    </lineage>
</organism>
<dbReference type="Proteomes" id="UP000281741">
    <property type="component" value="Chromosome"/>
</dbReference>
<keyword evidence="4" id="KW-1185">Reference proteome</keyword>
<evidence type="ECO:0000313" key="3">
    <source>
        <dbReference type="Proteomes" id="UP000274073"/>
    </source>
</evidence>
<proteinExistence type="predicted"/>
<protein>
    <recommendedName>
        <fullName evidence="5">Lipocalin-like domain-containing protein</fullName>
    </recommendedName>
</protein>
<sequence length="128" mass="15067">MKNILSFIIIFLSSFLLSQQKDSENLIKGKWDFKVFDDTIAFPILPEINIKTSNKIFLNSIEFEDKTFSAKNKLDKFDGKWIVLGNHLILYFSNKVSLLYEIMRLNNDRLELKEEGMLVPNLGYQRRN</sequence>
<accession>A0AAD0YIL3</accession>
<dbReference type="RefSeq" id="WP_123855223.1">
    <property type="nucleotide sequence ID" value="NZ_CP033912.1"/>
</dbReference>
<evidence type="ECO:0000313" key="2">
    <source>
        <dbReference type="EMBL" id="AZA96931.1"/>
    </source>
</evidence>
<evidence type="ECO:0000313" key="4">
    <source>
        <dbReference type="Proteomes" id="UP000281741"/>
    </source>
</evidence>
<dbReference type="EMBL" id="CP033915">
    <property type="protein sequence ID" value="AZA88388.1"/>
    <property type="molecule type" value="Genomic_DNA"/>
</dbReference>
<dbReference type="EMBL" id="CP033912">
    <property type="protein sequence ID" value="AZA96931.1"/>
    <property type="molecule type" value="Genomic_DNA"/>
</dbReference>
<reference evidence="3 4" key="1">
    <citation type="submission" date="2018-11" db="EMBL/GenBank/DDBJ databases">
        <title>Proposal to divide the Flavobacteriaceae and reorganize its genera based on Amino Acid Identity values calculated from whole genome sequences.</title>
        <authorList>
            <person name="Nicholson A.C."/>
            <person name="Gulvik C.A."/>
            <person name="Whitney A.M."/>
            <person name="Humrighouse B.W."/>
            <person name="Bell M."/>
            <person name="Holmes B."/>
            <person name="Steigerwalt A.G."/>
            <person name="Villarma A."/>
            <person name="Sheth M."/>
            <person name="Batra D."/>
            <person name="Pryor J."/>
            <person name="Bernardet J.-F."/>
            <person name="Hugo C."/>
            <person name="Kampfer P."/>
            <person name="Newman J."/>
            <person name="McQuiston J.R."/>
        </authorList>
    </citation>
    <scope>NUCLEOTIDE SEQUENCE [LARGE SCALE GENOMIC DNA]</scope>
    <source>
        <strain evidence="1 3">G0207</strain>
        <strain evidence="2 4">H5143</strain>
    </source>
</reference>
<dbReference type="Proteomes" id="UP000274073">
    <property type="component" value="Chromosome"/>
</dbReference>
<name>A0AAD0YIL3_9FLAO</name>
<evidence type="ECO:0000313" key="1">
    <source>
        <dbReference type="EMBL" id="AZA88388.1"/>
    </source>
</evidence>
<evidence type="ECO:0008006" key="5">
    <source>
        <dbReference type="Google" id="ProtNLM"/>
    </source>
</evidence>